<dbReference type="Gene3D" id="1.20.920.10">
    <property type="entry name" value="Bromodomain-like"/>
    <property type="match status" value="1"/>
</dbReference>
<dbReference type="AlphaFoldDB" id="E1Z2K2"/>
<protein>
    <recommendedName>
        <fullName evidence="2">Bromo domain-containing protein</fullName>
    </recommendedName>
</protein>
<proteinExistence type="predicted"/>
<evidence type="ECO:0000313" key="3">
    <source>
        <dbReference type="EMBL" id="EFN59676.1"/>
    </source>
</evidence>
<dbReference type="STRING" id="554065.E1Z2K2"/>
<sequence length="184" mass="20185">MAADEGVLGGILAGIVQQLRDTKMPFGYPEKMTKIYELAWLLQPSIEHAPDYHTFVPLSNVVILPEMQKKAKAGRYLSLEHFRADLYQLHTNAVAYNSPGDGGGFGDPCALALSQRHGRLCILLFFVSAAGTMGLNCHRRMLGAEFIKLAARLLEDARVLIAAHLPEIQAAEARIAPRASTTRM</sequence>
<evidence type="ECO:0000313" key="4">
    <source>
        <dbReference type="Proteomes" id="UP000008141"/>
    </source>
</evidence>
<dbReference type="InterPro" id="IPR036427">
    <property type="entry name" value="Bromodomain-like_sf"/>
</dbReference>
<dbReference type="SUPFAM" id="SSF47370">
    <property type="entry name" value="Bromodomain"/>
    <property type="match status" value="1"/>
</dbReference>
<dbReference type="InParanoid" id="E1Z2K2"/>
<dbReference type="InterPro" id="IPR001487">
    <property type="entry name" value="Bromodomain"/>
</dbReference>
<dbReference type="GeneID" id="17359108"/>
<feature type="domain" description="Bromo" evidence="2">
    <location>
        <begin position="34"/>
        <end position="100"/>
    </location>
</feature>
<dbReference type="Proteomes" id="UP000008141">
    <property type="component" value="Unassembled WGS sequence"/>
</dbReference>
<keyword evidence="1" id="KW-0103">Bromodomain</keyword>
<reference evidence="3 4" key="1">
    <citation type="journal article" date="2010" name="Plant Cell">
        <title>The Chlorella variabilis NC64A genome reveals adaptation to photosymbiosis, coevolution with viruses, and cryptic sex.</title>
        <authorList>
            <person name="Blanc G."/>
            <person name="Duncan G."/>
            <person name="Agarkova I."/>
            <person name="Borodovsky M."/>
            <person name="Gurnon J."/>
            <person name="Kuo A."/>
            <person name="Lindquist E."/>
            <person name="Lucas S."/>
            <person name="Pangilinan J."/>
            <person name="Polle J."/>
            <person name="Salamov A."/>
            <person name="Terry A."/>
            <person name="Yamada T."/>
            <person name="Dunigan D.D."/>
            <person name="Grigoriev I.V."/>
            <person name="Claverie J.M."/>
            <person name="Van Etten J.L."/>
        </authorList>
    </citation>
    <scope>NUCLEOTIDE SEQUENCE [LARGE SCALE GENOMIC DNA]</scope>
    <source>
        <strain evidence="3 4">NC64A</strain>
    </source>
</reference>
<dbReference type="Pfam" id="PF00439">
    <property type="entry name" value="Bromodomain"/>
    <property type="match status" value="1"/>
</dbReference>
<name>E1Z2K2_CHLVA</name>
<evidence type="ECO:0000259" key="2">
    <source>
        <dbReference type="Pfam" id="PF00439"/>
    </source>
</evidence>
<gene>
    <name evidence="3" type="ORF">CHLNCDRAFT_133191</name>
</gene>
<dbReference type="OrthoDB" id="21449at2759"/>
<evidence type="ECO:0000256" key="1">
    <source>
        <dbReference type="ARBA" id="ARBA00023117"/>
    </source>
</evidence>
<dbReference type="RefSeq" id="XP_005851778.1">
    <property type="nucleotide sequence ID" value="XM_005851716.1"/>
</dbReference>
<accession>E1Z2K2</accession>
<dbReference type="EMBL" id="GL433835">
    <property type="protein sequence ID" value="EFN59676.1"/>
    <property type="molecule type" value="Genomic_DNA"/>
</dbReference>
<keyword evidence="4" id="KW-1185">Reference proteome</keyword>
<organism evidence="4">
    <name type="scientific">Chlorella variabilis</name>
    <name type="common">Green alga</name>
    <dbReference type="NCBI Taxonomy" id="554065"/>
    <lineage>
        <taxon>Eukaryota</taxon>
        <taxon>Viridiplantae</taxon>
        <taxon>Chlorophyta</taxon>
        <taxon>core chlorophytes</taxon>
        <taxon>Trebouxiophyceae</taxon>
        <taxon>Chlorellales</taxon>
        <taxon>Chlorellaceae</taxon>
        <taxon>Chlorella clade</taxon>
        <taxon>Chlorella</taxon>
    </lineage>
</organism>
<dbReference type="KEGG" id="cvr:CHLNCDRAFT_133191"/>